<reference evidence="9 10" key="1">
    <citation type="submission" date="2011-09" db="EMBL/GenBank/DDBJ databases">
        <title>The Genome Sequence of Bacillus smithii 7_3_47FAA.</title>
        <authorList>
            <consortium name="The Broad Institute Genome Sequencing Platform"/>
            <person name="Earl A."/>
            <person name="Ward D."/>
            <person name="Feldgarden M."/>
            <person name="Gevers D."/>
            <person name="Daigneault M."/>
            <person name="Strauss J."/>
            <person name="Allen-Vercoe E."/>
            <person name="Young S.K."/>
            <person name="Zeng Q."/>
            <person name="Gargeya S."/>
            <person name="Fitzgerald M."/>
            <person name="Haas B."/>
            <person name="Abouelleil A."/>
            <person name="Alvarado L."/>
            <person name="Arachchi H.M."/>
            <person name="Berlin A."/>
            <person name="Brown A."/>
            <person name="Chapman S.B."/>
            <person name="Chen Z."/>
            <person name="Dunbar C."/>
            <person name="Freedman E."/>
            <person name="Gearin G."/>
            <person name="Goldberg J."/>
            <person name="Griggs A."/>
            <person name="Gujja S."/>
            <person name="Heiman D."/>
            <person name="Howarth C."/>
            <person name="Larson L."/>
            <person name="Lui A."/>
            <person name="MacDonald P.J.P."/>
            <person name="Montmayeur A."/>
            <person name="Murphy C."/>
            <person name="Neiman D."/>
            <person name="Pearson M."/>
            <person name="Priest M."/>
            <person name="Roberts A."/>
            <person name="Saif S."/>
            <person name="Shea T."/>
            <person name="Shenoy N."/>
            <person name="Sisk P."/>
            <person name="Stolte C."/>
            <person name="Sykes S."/>
            <person name="Wortman J."/>
            <person name="Nusbaum C."/>
            <person name="Birren B."/>
        </authorList>
    </citation>
    <scope>NUCLEOTIDE SEQUENCE [LARGE SCALE GENOMIC DNA]</scope>
    <source>
        <strain evidence="9 10">7_3_47FAA</strain>
    </source>
</reference>
<keyword evidence="3" id="KW-0255">Endonuclease</keyword>
<feature type="coiled-coil region" evidence="6">
    <location>
        <begin position="112"/>
        <end position="139"/>
    </location>
</feature>
<evidence type="ECO:0000313" key="9">
    <source>
        <dbReference type="EMBL" id="EHL76831.1"/>
    </source>
</evidence>
<comment type="similarity">
    <text evidence="5">Belongs to the YicC/YloC family.</text>
</comment>
<proteinExistence type="inferred from homology"/>
<evidence type="ECO:0000259" key="8">
    <source>
        <dbReference type="Pfam" id="PF08340"/>
    </source>
</evidence>
<name>G9QML0_9BACI</name>
<dbReference type="HOGENOM" id="CLU_076609_1_0_9"/>
<sequence length="292" mass="34116">MVVSMTGFGRSKAESAQHAVTVEMKSVNHRFCEFTIRMPRQLLKLEDKIKKYLGQYIKRGRVEIFVIIEGAGALKRSIHVDWNLIEDYYQFIKKIKEKYQLNGEIQISDFLRKEELITIEEREEENEELEKLVFQTIEEAVRNLLEMRRLEGEQLEKDLLIQLNKIQTVIKKIQSLAPKVSEHYQERLEKKVKEAVSNKEVDEARILSEVAILADKADINEECVRLASHIKQFSQLLEKDEPIGRRLDFIIQEMNREVNTIGSKANDSEIAANVIELKSCLEKMKEQVQNIE</sequence>
<accession>G9QML0</accession>
<keyword evidence="6" id="KW-0175">Coiled coil</keyword>
<dbReference type="Pfam" id="PF03755">
    <property type="entry name" value="YicC-like_N"/>
    <property type="match status" value="1"/>
</dbReference>
<keyword evidence="2" id="KW-0540">Nuclease</keyword>
<dbReference type="PATRIC" id="fig|665952.3.peg.2334"/>
<dbReference type="InterPro" id="IPR005229">
    <property type="entry name" value="YicC/YloC-like"/>
</dbReference>
<keyword evidence="4" id="KW-0378">Hydrolase</keyword>
<dbReference type="NCBIfam" id="TIGR00255">
    <property type="entry name" value="YicC/YloC family endoribonuclease"/>
    <property type="match status" value="1"/>
</dbReference>
<gene>
    <name evidence="9" type="ORF">HMPREF1015_00777</name>
</gene>
<comment type="caution">
    <text evidence="9">The sequence shown here is derived from an EMBL/GenBank/DDBJ whole genome shotgun (WGS) entry which is preliminary data.</text>
</comment>
<evidence type="ECO:0000256" key="3">
    <source>
        <dbReference type="ARBA" id="ARBA00022759"/>
    </source>
</evidence>
<feature type="domain" description="Endoribonuclease YicC-like C-terminal" evidence="8">
    <location>
        <begin position="173"/>
        <end position="292"/>
    </location>
</feature>
<evidence type="ECO:0000256" key="2">
    <source>
        <dbReference type="ARBA" id="ARBA00022722"/>
    </source>
</evidence>
<dbReference type="GO" id="GO:0016787">
    <property type="term" value="F:hydrolase activity"/>
    <property type="evidence" value="ECO:0007669"/>
    <property type="project" value="UniProtKB-KW"/>
</dbReference>
<organism evidence="9 10">
    <name type="scientific">Bacillus smithii 7_3_47FAA</name>
    <dbReference type="NCBI Taxonomy" id="665952"/>
    <lineage>
        <taxon>Bacteria</taxon>
        <taxon>Bacillati</taxon>
        <taxon>Bacillota</taxon>
        <taxon>Bacilli</taxon>
        <taxon>Bacillales</taxon>
        <taxon>Bacillaceae</taxon>
        <taxon>Bacillus</taxon>
    </lineage>
</organism>
<dbReference type="PANTHER" id="PTHR30636">
    <property type="entry name" value="UPF0701 PROTEIN YICC"/>
    <property type="match status" value="1"/>
</dbReference>
<protein>
    <submittedName>
        <fullName evidence="9">TIGR00255 family protein</fullName>
    </submittedName>
</protein>
<keyword evidence="10" id="KW-1185">Reference proteome</keyword>
<dbReference type="GO" id="GO:0004521">
    <property type="term" value="F:RNA endonuclease activity"/>
    <property type="evidence" value="ECO:0007669"/>
    <property type="project" value="InterPro"/>
</dbReference>
<comment type="cofactor">
    <cofactor evidence="1">
        <name>a divalent metal cation</name>
        <dbReference type="ChEBI" id="CHEBI:60240"/>
    </cofactor>
</comment>
<evidence type="ECO:0000256" key="1">
    <source>
        <dbReference type="ARBA" id="ARBA00001968"/>
    </source>
</evidence>
<dbReference type="InterPro" id="IPR013527">
    <property type="entry name" value="YicC-like_N"/>
</dbReference>
<dbReference type="EMBL" id="ACWF01000120">
    <property type="protein sequence ID" value="EHL76831.1"/>
    <property type="molecule type" value="Genomic_DNA"/>
</dbReference>
<dbReference type="Proteomes" id="UP000011747">
    <property type="component" value="Unassembled WGS sequence"/>
</dbReference>
<dbReference type="InterPro" id="IPR013551">
    <property type="entry name" value="YicC-like_C"/>
</dbReference>
<evidence type="ECO:0000259" key="7">
    <source>
        <dbReference type="Pfam" id="PF03755"/>
    </source>
</evidence>
<dbReference type="Pfam" id="PF08340">
    <property type="entry name" value="YicC-like_C"/>
    <property type="match status" value="1"/>
</dbReference>
<evidence type="ECO:0000256" key="4">
    <source>
        <dbReference type="ARBA" id="ARBA00022801"/>
    </source>
</evidence>
<dbReference type="PANTHER" id="PTHR30636:SF3">
    <property type="entry name" value="UPF0701 PROTEIN YICC"/>
    <property type="match status" value="1"/>
</dbReference>
<dbReference type="RefSeq" id="WP_003354520.1">
    <property type="nucleotide sequence ID" value="NZ_JH414757.1"/>
</dbReference>
<feature type="domain" description="Endoribonuclease YicC-like N-terminal" evidence="7">
    <location>
        <begin position="3"/>
        <end position="156"/>
    </location>
</feature>
<evidence type="ECO:0000256" key="6">
    <source>
        <dbReference type="SAM" id="Coils"/>
    </source>
</evidence>
<dbReference type="AlphaFoldDB" id="G9QML0"/>
<evidence type="ECO:0000313" key="10">
    <source>
        <dbReference type="Proteomes" id="UP000011747"/>
    </source>
</evidence>
<evidence type="ECO:0000256" key="5">
    <source>
        <dbReference type="ARBA" id="ARBA00035648"/>
    </source>
</evidence>